<protein>
    <recommendedName>
        <fullName evidence="4">Flagellin</fullName>
    </recommendedName>
</protein>
<dbReference type="Proteomes" id="UP000733611">
    <property type="component" value="Unassembled WGS sequence"/>
</dbReference>
<dbReference type="Gene3D" id="1.20.1330.10">
    <property type="entry name" value="f41 fragment of flagellin, N-terminal domain"/>
    <property type="match status" value="1"/>
</dbReference>
<keyword evidence="7" id="KW-0282">Flagellum</keyword>
<dbReference type="AlphaFoldDB" id="A0A948WYJ6"/>
<dbReference type="GO" id="GO:0005198">
    <property type="term" value="F:structural molecule activity"/>
    <property type="evidence" value="ECO:0007669"/>
    <property type="project" value="UniProtKB-UniRule"/>
</dbReference>
<evidence type="ECO:0000313" key="8">
    <source>
        <dbReference type="Proteomes" id="UP000733611"/>
    </source>
</evidence>
<reference evidence="7" key="2">
    <citation type="submission" date="2021-04" db="EMBL/GenBank/DDBJ databases">
        <authorList>
            <person name="Gilroy R."/>
        </authorList>
    </citation>
    <scope>NUCLEOTIDE SEQUENCE</scope>
    <source>
        <strain evidence="7">378</strain>
    </source>
</reference>
<evidence type="ECO:0000256" key="1">
    <source>
        <dbReference type="ARBA" id="ARBA00005709"/>
    </source>
</evidence>
<evidence type="ECO:0000256" key="4">
    <source>
        <dbReference type="RuleBase" id="RU362073"/>
    </source>
</evidence>
<keyword evidence="7" id="KW-0969">Cilium</keyword>
<evidence type="ECO:0000313" key="7">
    <source>
        <dbReference type="EMBL" id="MBU3844870.1"/>
    </source>
</evidence>
<dbReference type="InterPro" id="IPR042187">
    <property type="entry name" value="Flagellin_C_sub2"/>
</dbReference>
<feature type="domain" description="Flagellin N-terminal" evidence="5">
    <location>
        <begin position="6"/>
        <end position="141"/>
    </location>
</feature>
<keyword evidence="2 4" id="KW-0964">Secreted</keyword>
<dbReference type="EMBL" id="JAHLFE010000173">
    <property type="protein sequence ID" value="MBU3844870.1"/>
    <property type="molecule type" value="Genomic_DNA"/>
</dbReference>
<reference evidence="7" key="1">
    <citation type="journal article" date="2021" name="PeerJ">
        <title>Extensive microbial diversity within the chicken gut microbiome revealed by metagenomics and culture.</title>
        <authorList>
            <person name="Gilroy R."/>
            <person name="Ravi A."/>
            <person name="Getino M."/>
            <person name="Pursley I."/>
            <person name="Horton D.L."/>
            <person name="Alikhan N.F."/>
            <person name="Baker D."/>
            <person name="Gharbi K."/>
            <person name="Hall N."/>
            <person name="Watson M."/>
            <person name="Adriaenssens E.M."/>
            <person name="Foster-Nyarko E."/>
            <person name="Jarju S."/>
            <person name="Secka A."/>
            <person name="Antonio M."/>
            <person name="Oren A."/>
            <person name="Chaudhuri R.R."/>
            <person name="La Ragione R."/>
            <person name="Hildebrand F."/>
            <person name="Pallen M.J."/>
        </authorList>
    </citation>
    <scope>NUCLEOTIDE SEQUENCE</scope>
    <source>
        <strain evidence="7">378</strain>
    </source>
</reference>
<dbReference type="Pfam" id="PF00700">
    <property type="entry name" value="Flagellin_C"/>
    <property type="match status" value="1"/>
</dbReference>
<dbReference type="Gene3D" id="6.10.10.10">
    <property type="entry name" value="Flagellar export chaperone, C-terminal domain"/>
    <property type="match status" value="1"/>
</dbReference>
<evidence type="ECO:0000259" key="6">
    <source>
        <dbReference type="Pfam" id="PF00700"/>
    </source>
</evidence>
<comment type="similarity">
    <text evidence="1 4">Belongs to the bacterial flagellin family.</text>
</comment>
<dbReference type="InterPro" id="IPR001492">
    <property type="entry name" value="Flagellin"/>
</dbReference>
<keyword evidence="7" id="KW-0966">Cell projection</keyword>
<evidence type="ECO:0000256" key="3">
    <source>
        <dbReference type="ARBA" id="ARBA00023143"/>
    </source>
</evidence>
<evidence type="ECO:0000259" key="5">
    <source>
        <dbReference type="Pfam" id="PF00669"/>
    </source>
</evidence>
<dbReference type="InterPro" id="IPR046358">
    <property type="entry name" value="Flagellin_C"/>
</dbReference>
<dbReference type="PRINTS" id="PR00207">
    <property type="entry name" value="FLAGELLIN"/>
</dbReference>
<keyword evidence="3 4" id="KW-0975">Bacterial flagellum</keyword>
<dbReference type="PANTHER" id="PTHR42792:SF2">
    <property type="entry name" value="FLAGELLIN"/>
    <property type="match status" value="1"/>
</dbReference>
<comment type="function">
    <text evidence="4">Flagellin is the subunit protein which polymerizes to form the filaments of bacterial flagella.</text>
</comment>
<evidence type="ECO:0000256" key="2">
    <source>
        <dbReference type="ARBA" id="ARBA00022525"/>
    </source>
</evidence>
<comment type="caution">
    <text evidence="7">The sequence shown here is derived from an EMBL/GenBank/DDBJ whole genome shotgun (WGS) entry which is preliminary data.</text>
</comment>
<proteinExistence type="inferred from homology"/>
<comment type="subcellular location">
    <subcellularLocation>
        <location evidence="4">Secreted</location>
    </subcellularLocation>
    <subcellularLocation>
        <location evidence="4">Bacterial flagellum</location>
    </subcellularLocation>
</comment>
<organism evidence="7 8">
    <name type="scientific">Candidatus Anaerobiospirillum pullicola</name>
    <dbReference type="NCBI Taxonomy" id="2838451"/>
    <lineage>
        <taxon>Bacteria</taxon>
        <taxon>Pseudomonadati</taxon>
        <taxon>Pseudomonadota</taxon>
        <taxon>Gammaproteobacteria</taxon>
        <taxon>Aeromonadales</taxon>
        <taxon>Succinivibrionaceae</taxon>
        <taxon>Anaerobiospirillum</taxon>
    </lineage>
</organism>
<name>A0A948WYJ6_9GAMM</name>
<accession>A0A948WYJ6</accession>
<feature type="domain" description="Flagellin C-terminal" evidence="6">
    <location>
        <begin position="212"/>
        <end position="295"/>
    </location>
</feature>
<dbReference type="GO" id="GO:0009288">
    <property type="term" value="C:bacterial-type flagellum"/>
    <property type="evidence" value="ECO:0007669"/>
    <property type="project" value="UniProtKB-SubCell"/>
</dbReference>
<dbReference type="Pfam" id="PF00669">
    <property type="entry name" value="Flagellin_N"/>
    <property type="match status" value="1"/>
</dbReference>
<dbReference type="SUPFAM" id="SSF64518">
    <property type="entry name" value="Phase 1 flagellin"/>
    <property type="match status" value="1"/>
</dbReference>
<dbReference type="InterPro" id="IPR001029">
    <property type="entry name" value="Flagellin_N"/>
</dbReference>
<dbReference type="GO" id="GO:0005576">
    <property type="term" value="C:extracellular region"/>
    <property type="evidence" value="ECO:0007669"/>
    <property type="project" value="UniProtKB-SubCell"/>
</dbReference>
<sequence>MAITITNIPALRAQSSLSAATNAANVSMLRLITGYRINSAKDDPAGLQISDRLTSEINGLKQAYRNSADGQAFAQTAEGALDEIINNLQTIRTKALQSATGTVTTEDREALQEEVSSLSQEITRIAEDTTFGGKTILNGTNGDTLYDANGDMTLQIGAYSGNTMTIDMSQSFTLENLDTAVLAEIGGGAQTVLNADHEFDISTQDKASAVVDQIDSYIAFVDSKRAELGAVQNRLDSAMNVSSISATNLADARSRIRDTDYAEETSNLMRYNILQQTSMAMLTQANNRGSLILQLIGGV</sequence>
<dbReference type="PANTHER" id="PTHR42792">
    <property type="entry name" value="FLAGELLIN"/>
    <property type="match status" value="1"/>
</dbReference>
<gene>
    <name evidence="7" type="ORF">H9847_08425</name>
</gene>